<dbReference type="InterPro" id="IPR001606">
    <property type="entry name" value="ARID_dom"/>
</dbReference>
<dbReference type="SMART" id="SM00249">
    <property type="entry name" value="PHD"/>
    <property type="match status" value="1"/>
</dbReference>
<dbReference type="HOGENOM" id="CLU_500953_0_0_1"/>
<dbReference type="OrthoDB" id="338531at2759"/>
<dbReference type="GO" id="GO:0003677">
    <property type="term" value="F:DNA binding"/>
    <property type="evidence" value="ECO:0007669"/>
    <property type="project" value="UniProtKB-KW"/>
</dbReference>
<dbReference type="SUPFAM" id="SSF57903">
    <property type="entry name" value="FYVE/PHD zinc finger"/>
    <property type="match status" value="1"/>
</dbReference>
<keyword evidence="2" id="KW-0863">Zinc-finger</keyword>
<dbReference type="AlphaFoldDB" id="M1VBU6"/>
<keyword evidence="6" id="KW-0804">Transcription</keyword>
<dbReference type="InterPro" id="IPR045147">
    <property type="entry name" value="ARI3A/B/C"/>
</dbReference>
<dbReference type="InterPro" id="IPR013083">
    <property type="entry name" value="Znf_RING/FYVE/PHD"/>
</dbReference>
<accession>M1VBU6</accession>
<keyword evidence="4" id="KW-0805">Transcription regulation</keyword>
<evidence type="ECO:0000256" key="4">
    <source>
        <dbReference type="ARBA" id="ARBA00023015"/>
    </source>
</evidence>
<dbReference type="GO" id="GO:0005634">
    <property type="term" value="C:nucleus"/>
    <property type="evidence" value="ECO:0007669"/>
    <property type="project" value="TreeGrafter"/>
</dbReference>
<dbReference type="PANTHER" id="PTHR15348:SF0">
    <property type="entry name" value="PROTEIN DEAD RINGER"/>
    <property type="match status" value="1"/>
</dbReference>
<dbReference type="GO" id="GO:0008270">
    <property type="term" value="F:zinc ion binding"/>
    <property type="evidence" value="ECO:0007669"/>
    <property type="project" value="UniProtKB-KW"/>
</dbReference>
<dbReference type="Gene3D" id="3.30.40.10">
    <property type="entry name" value="Zinc/RING finger domain, C3HC4 (zinc finger)"/>
    <property type="match status" value="1"/>
</dbReference>
<evidence type="ECO:0000256" key="5">
    <source>
        <dbReference type="ARBA" id="ARBA00023125"/>
    </source>
</evidence>
<evidence type="ECO:0000256" key="6">
    <source>
        <dbReference type="ARBA" id="ARBA00023163"/>
    </source>
</evidence>
<evidence type="ECO:0000256" key="3">
    <source>
        <dbReference type="ARBA" id="ARBA00022833"/>
    </source>
</evidence>
<proteinExistence type="predicted"/>
<evidence type="ECO:0000259" key="9">
    <source>
        <dbReference type="PROSITE" id="PS51011"/>
    </source>
</evidence>
<keyword evidence="5" id="KW-0238">DNA-binding</keyword>
<evidence type="ECO:0000313" key="10">
    <source>
        <dbReference type="EMBL" id="BAM82844.1"/>
    </source>
</evidence>
<dbReference type="Gene3D" id="1.10.150.60">
    <property type="entry name" value="ARID DNA-binding domain"/>
    <property type="match status" value="1"/>
</dbReference>
<dbReference type="GO" id="GO:0006357">
    <property type="term" value="P:regulation of transcription by RNA polymerase II"/>
    <property type="evidence" value="ECO:0007669"/>
    <property type="project" value="InterPro"/>
</dbReference>
<feature type="compositionally biased region" description="Polar residues" evidence="8">
    <location>
        <begin position="497"/>
        <end position="511"/>
    </location>
</feature>
<feature type="compositionally biased region" description="Basic and acidic residues" evidence="8">
    <location>
        <begin position="475"/>
        <end position="488"/>
    </location>
</feature>
<evidence type="ECO:0000313" key="11">
    <source>
        <dbReference type="Proteomes" id="UP000007014"/>
    </source>
</evidence>
<evidence type="ECO:0000256" key="7">
    <source>
        <dbReference type="ARBA" id="ARBA00023242"/>
    </source>
</evidence>
<dbReference type="Proteomes" id="UP000007014">
    <property type="component" value="Chromosome 19"/>
</dbReference>
<dbReference type="KEGG" id="cme:CYME_CMS239C"/>
<dbReference type="CDD" id="cd16100">
    <property type="entry name" value="ARID"/>
    <property type="match status" value="1"/>
</dbReference>
<dbReference type="SMART" id="SM00501">
    <property type="entry name" value="BRIGHT"/>
    <property type="match status" value="1"/>
</dbReference>
<feature type="compositionally biased region" description="Basic and acidic residues" evidence="8">
    <location>
        <begin position="83"/>
        <end position="102"/>
    </location>
</feature>
<dbReference type="EMBL" id="AP006501">
    <property type="protein sequence ID" value="BAM82844.1"/>
    <property type="molecule type" value="Genomic_DNA"/>
</dbReference>
<feature type="region of interest" description="Disordered" evidence="8">
    <location>
        <begin position="452"/>
        <end position="544"/>
    </location>
</feature>
<feature type="region of interest" description="Disordered" evidence="8">
    <location>
        <begin position="315"/>
        <end position="336"/>
    </location>
</feature>
<evidence type="ECO:0000256" key="1">
    <source>
        <dbReference type="ARBA" id="ARBA00022723"/>
    </source>
</evidence>
<keyword evidence="3" id="KW-0862">Zinc</keyword>
<organism evidence="10 11">
    <name type="scientific">Cyanidioschyzon merolae (strain NIES-3377 / 10D)</name>
    <name type="common">Unicellular red alga</name>
    <dbReference type="NCBI Taxonomy" id="280699"/>
    <lineage>
        <taxon>Eukaryota</taxon>
        <taxon>Rhodophyta</taxon>
        <taxon>Bangiophyceae</taxon>
        <taxon>Cyanidiales</taxon>
        <taxon>Cyanidiaceae</taxon>
        <taxon>Cyanidioschyzon</taxon>
    </lineage>
</organism>
<keyword evidence="7" id="KW-0539">Nucleus</keyword>
<dbReference type="InterPro" id="IPR011011">
    <property type="entry name" value="Znf_FYVE_PHD"/>
</dbReference>
<reference evidence="10 11" key="1">
    <citation type="journal article" date="2004" name="Nature">
        <title>Genome sequence of the ultrasmall unicellular red alga Cyanidioschyzon merolae 10D.</title>
        <authorList>
            <person name="Matsuzaki M."/>
            <person name="Misumi O."/>
            <person name="Shin-i T."/>
            <person name="Maruyama S."/>
            <person name="Takahara M."/>
            <person name="Miyagishima S."/>
            <person name="Mori T."/>
            <person name="Nishida K."/>
            <person name="Yagisawa F."/>
            <person name="Nishida K."/>
            <person name="Yoshida Y."/>
            <person name="Nishimura Y."/>
            <person name="Nakao S."/>
            <person name="Kobayashi T."/>
            <person name="Momoyama Y."/>
            <person name="Higashiyama T."/>
            <person name="Minoda A."/>
            <person name="Sano M."/>
            <person name="Nomoto H."/>
            <person name="Oishi K."/>
            <person name="Hayashi H."/>
            <person name="Ohta F."/>
            <person name="Nishizaka S."/>
            <person name="Haga S."/>
            <person name="Miura S."/>
            <person name="Morishita T."/>
            <person name="Kabeya Y."/>
            <person name="Terasawa K."/>
            <person name="Suzuki Y."/>
            <person name="Ishii Y."/>
            <person name="Asakawa S."/>
            <person name="Takano H."/>
            <person name="Ohta N."/>
            <person name="Kuroiwa H."/>
            <person name="Tanaka K."/>
            <person name="Shimizu N."/>
            <person name="Sugano S."/>
            <person name="Sato N."/>
            <person name="Nozaki H."/>
            <person name="Ogasawara N."/>
            <person name="Kohara Y."/>
            <person name="Kuroiwa T."/>
        </authorList>
    </citation>
    <scope>NUCLEOTIDE SEQUENCE [LARGE SCALE GENOMIC DNA]</scope>
    <source>
        <strain evidence="10 11">10D</strain>
    </source>
</reference>
<dbReference type="Gramene" id="CMS239CT">
    <property type="protein sequence ID" value="CMS239CT"/>
    <property type="gene ID" value="CMS239C"/>
</dbReference>
<dbReference type="RefSeq" id="XP_005538880.1">
    <property type="nucleotide sequence ID" value="XM_005538823.1"/>
</dbReference>
<feature type="domain" description="ARID" evidence="9">
    <location>
        <begin position="343"/>
        <end position="436"/>
    </location>
</feature>
<reference evidence="10 11" key="2">
    <citation type="journal article" date="2007" name="BMC Biol.">
        <title>A 100%-complete sequence reveals unusually simple genomic features in the hot-spring red alga Cyanidioschyzon merolae.</title>
        <authorList>
            <person name="Nozaki H."/>
            <person name="Takano H."/>
            <person name="Misumi O."/>
            <person name="Terasawa K."/>
            <person name="Matsuzaki M."/>
            <person name="Maruyama S."/>
            <person name="Nishida K."/>
            <person name="Yagisawa F."/>
            <person name="Yoshida Y."/>
            <person name="Fujiwara T."/>
            <person name="Takio S."/>
            <person name="Tamura K."/>
            <person name="Chung S.J."/>
            <person name="Nakamura S."/>
            <person name="Kuroiwa H."/>
            <person name="Tanaka K."/>
            <person name="Sato N."/>
            <person name="Kuroiwa T."/>
        </authorList>
    </citation>
    <scope>NUCLEOTIDE SEQUENCE [LARGE SCALE GENOMIC DNA]</scope>
    <source>
        <strain evidence="10 11">10D</strain>
    </source>
</reference>
<keyword evidence="1" id="KW-0479">Metal-binding</keyword>
<gene>
    <name evidence="10" type="ORF">CYME_CMS239C</name>
</gene>
<dbReference type="SUPFAM" id="SSF46774">
    <property type="entry name" value="ARID-like"/>
    <property type="match status" value="1"/>
</dbReference>
<evidence type="ECO:0000256" key="2">
    <source>
        <dbReference type="ARBA" id="ARBA00022771"/>
    </source>
</evidence>
<protein>
    <recommendedName>
        <fullName evidence="9">ARID domain-containing protein</fullName>
    </recommendedName>
</protein>
<dbReference type="SMART" id="SM01014">
    <property type="entry name" value="ARID"/>
    <property type="match status" value="1"/>
</dbReference>
<name>M1VBU6_CYAM1</name>
<dbReference type="InterPro" id="IPR036431">
    <property type="entry name" value="ARID_dom_sf"/>
</dbReference>
<sequence>MDQEAEAPRIQTPNDRPESEGAPGSEQDGNSPYYPRIHIKSFAFEQEPHSDMGSACSLSPTAKTEVNKHAVPAEQPAGAVHMQPDDQGKTQRSVQKNDDRPSENSGGSEMKRAGVETTRPSRAAKYRTASPTPSTKGHNRGTGATRGRPRKYPVASSPSAAEARITKRPYGASNSMQQHHTDRHVVPASDAPQPETPTDIVLCACGNVIDFGPMIQCSRCKGWSHKVCTGLSDAEWEQLQMQHARYQCWLCAPRNARPNSIAADAVQALASVRTGSKWNTIMGRIIESAAMENAEIVGMPLSKPRKHRMVENIMTGTGPGRTHRSSGPRVASTEGSVPLVRDSAKENEFFEALAAHWQRKTGQPWQTPMFRGKLLDLYALYWGVKARGGIDAVIASKRWPEIWRTMRNYYRESTDHSFRLRVASQQYLADFLRQYAGPQPWDVEVLHSEENADEAVTQQKKRAPSDLVPAGYKASRRERVVTTEEFVKPELALPSSEPGQTSAKKSETNGPRSARSPAGSAVRKASDAVKPAPPQSDDDELSLG</sequence>
<dbReference type="PANTHER" id="PTHR15348">
    <property type="entry name" value="AT-RICH INTERACTIVE DOMAIN-CONTAINING PROTEIN ARID DOMAIN- CONTAINING PROTEIN DEAD RINGER PROTEIN B-CELL REGULATOR OF IGH TRANSCRIPTION BRIGHT"/>
    <property type="match status" value="1"/>
</dbReference>
<dbReference type="Pfam" id="PF01388">
    <property type="entry name" value="ARID"/>
    <property type="match status" value="1"/>
</dbReference>
<evidence type="ECO:0000256" key="8">
    <source>
        <dbReference type="SAM" id="MobiDB-lite"/>
    </source>
</evidence>
<feature type="region of interest" description="Disordered" evidence="8">
    <location>
        <begin position="1"/>
        <end position="163"/>
    </location>
</feature>
<dbReference type="GeneID" id="16997257"/>
<dbReference type="PROSITE" id="PS51011">
    <property type="entry name" value="ARID"/>
    <property type="match status" value="1"/>
</dbReference>
<dbReference type="InterPro" id="IPR001965">
    <property type="entry name" value="Znf_PHD"/>
</dbReference>
<keyword evidence="11" id="KW-1185">Reference proteome</keyword>
<dbReference type="STRING" id="280699.M1VBU6"/>